<evidence type="ECO:0000259" key="7">
    <source>
        <dbReference type="Pfam" id="PF04138"/>
    </source>
</evidence>
<dbReference type="GO" id="GO:0016020">
    <property type="term" value="C:membrane"/>
    <property type="evidence" value="ECO:0007669"/>
    <property type="project" value="UniProtKB-SubCell"/>
</dbReference>
<evidence type="ECO:0000256" key="2">
    <source>
        <dbReference type="ARBA" id="ARBA00022692"/>
    </source>
</evidence>
<dbReference type="Proteomes" id="UP000622166">
    <property type="component" value="Unassembled WGS sequence"/>
</dbReference>
<dbReference type="InterPro" id="IPR007267">
    <property type="entry name" value="GtrA_DPMS_TM"/>
</dbReference>
<keyword evidence="9" id="KW-1185">Reference proteome</keyword>
<dbReference type="Pfam" id="PF04138">
    <property type="entry name" value="GtrA_DPMS_TM"/>
    <property type="match status" value="1"/>
</dbReference>
<reference evidence="8" key="2">
    <citation type="submission" date="2020-09" db="EMBL/GenBank/DDBJ databases">
        <authorList>
            <person name="Sun Q."/>
            <person name="Ohkuma M."/>
        </authorList>
    </citation>
    <scope>NUCLEOTIDE SEQUENCE</scope>
    <source>
        <strain evidence="8">JCM 4815</strain>
    </source>
</reference>
<evidence type="ECO:0000256" key="6">
    <source>
        <dbReference type="SAM" id="Phobius"/>
    </source>
</evidence>
<evidence type="ECO:0000256" key="5">
    <source>
        <dbReference type="SAM" id="MobiDB-lite"/>
    </source>
</evidence>
<comment type="subcellular location">
    <subcellularLocation>
        <location evidence="1">Membrane</location>
        <topology evidence="1">Multi-pass membrane protein</topology>
    </subcellularLocation>
</comment>
<keyword evidence="3 6" id="KW-1133">Transmembrane helix</keyword>
<keyword evidence="4 6" id="KW-0472">Membrane</keyword>
<feature type="region of interest" description="Disordered" evidence="5">
    <location>
        <begin position="15"/>
        <end position="41"/>
    </location>
</feature>
<evidence type="ECO:0000256" key="3">
    <source>
        <dbReference type="ARBA" id="ARBA00022989"/>
    </source>
</evidence>
<comment type="caution">
    <text evidence="8">The sequence shown here is derived from an EMBL/GenBank/DDBJ whole genome shotgun (WGS) entry which is preliminary data.</text>
</comment>
<evidence type="ECO:0000256" key="1">
    <source>
        <dbReference type="ARBA" id="ARBA00004141"/>
    </source>
</evidence>
<dbReference type="GO" id="GO:0000271">
    <property type="term" value="P:polysaccharide biosynthetic process"/>
    <property type="evidence" value="ECO:0007669"/>
    <property type="project" value="InterPro"/>
</dbReference>
<dbReference type="AlphaFoldDB" id="A0A918PB57"/>
<evidence type="ECO:0000313" key="9">
    <source>
        <dbReference type="Proteomes" id="UP000622166"/>
    </source>
</evidence>
<reference evidence="8" key="1">
    <citation type="journal article" date="2014" name="Int. J. Syst. Evol. Microbiol.">
        <title>Complete genome sequence of Corynebacterium casei LMG S-19264T (=DSM 44701T), isolated from a smear-ripened cheese.</title>
        <authorList>
            <consortium name="US DOE Joint Genome Institute (JGI-PGF)"/>
            <person name="Walter F."/>
            <person name="Albersmeier A."/>
            <person name="Kalinowski J."/>
            <person name="Ruckert C."/>
        </authorList>
    </citation>
    <scope>NUCLEOTIDE SEQUENCE</scope>
    <source>
        <strain evidence="8">JCM 4815</strain>
    </source>
</reference>
<keyword evidence="2 6" id="KW-0812">Transmembrane</keyword>
<protein>
    <recommendedName>
        <fullName evidence="7">GtrA/DPMS transmembrane domain-containing protein</fullName>
    </recommendedName>
</protein>
<feature type="transmembrane region" description="Helical" evidence="6">
    <location>
        <begin position="121"/>
        <end position="142"/>
    </location>
</feature>
<organism evidence="8 9">
    <name type="scientific">Streptomyces poonensis</name>
    <dbReference type="NCBI Taxonomy" id="68255"/>
    <lineage>
        <taxon>Bacteria</taxon>
        <taxon>Bacillati</taxon>
        <taxon>Actinomycetota</taxon>
        <taxon>Actinomycetes</taxon>
        <taxon>Kitasatosporales</taxon>
        <taxon>Streptomycetaceae</taxon>
        <taxon>Streptomyces</taxon>
    </lineage>
</organism>
<sequence>MDVIGTATDDLKGLRRMARPKASGTARVPLPRRPAPTAEHPDAVLASSGKRAVLSWELACFVAIGIASTAGQALLYWLLRGWWPPAVANLVSLVVLTVLNTEANRRLTFRHTTASPARAHLGAGALFVLGYLMTSGAVLWFKNADPQASPAAETLVLACASVVVTALRFTVLRTSVFRARTR</sequence>
<proteinExistence type="predicted"/>
<feature type="transmembrane region" description="Helical" evidence="6">
    <location>
        <begin position="58"/>
        <end position="76"/>
    </location>
</feature>
<accession>A0A918PB57</accession>
<gene>
    <name evidence="8" type="ORF">GCM10010365_14770</name>
</gene>
<feature type="domain" description="GtrA/DPMS transmembrane" evidence="7">
    <location>
        <begin position="61"/>
        <end position="177"/>
    </location>
</feature>
<dbReference type="EMBL" id="BMVW01000002">
    <property type="protein sequence ID" value="GGY97391.1"/>
    <property type="molecule type" value="Genomic_DNA"/>
</dbReference>
<evidence type="ECO:0000256" key="4">
    <source>
        <dbReference type="ARBA" id="ARBA00023136"/>
    </source>
</evidence>
<evidence type="ECO:0000313" key="8">
    <source>
        <dbReference type="EMBL" id="GGY97391.1"/>
    </source>
</evidence>
<feature type="transmembrane region" description="Helical" evidence="6">
    <location>
        <begin position="154"/>
        <end position="172"/>
    </location>
</feature>
<feature type="transmembrane region" description="Helical" evidence="6">
    <location>
        <begin position="82"/>
        <end position="100"/>
    </location>
</feature>
<name>A0A918PB57_9ACTN</name>